<dbReference type="RefSeq" id="WP_176008254.1">
    <property type="nucleotide sequence ID" value="NZ_CP041372.2"/>
</dbReference>
<sequence length="163" mass="19312">MKYYPTDVEKWISAKYKSLSIQQPTDIDLDLIAKHFNIFLTHKPTRSIAFLNTRLKSINLDPNFSEEEQREIFFHELCHILRHVGYQSKTITKMMKELQEWDANRFMSYAAIPFHLLKGYDLKHPNVHREIARDFGVSPKLARLRVNRIIEQASEQSRIRGVL</sequence>
<dbReference type="EMBL" id="CP041372">
    <property type="protein sequence ID" value="QKS70214.1"/>
    <property type="molecule type" value="Genomic_DNA"/>
</dbReference>
<feature type="domain" description="IrrE N-terminal-like" evidence="1">
    <location>
        <begin position="53"/>
        <end position="146"/>
    </location>
</feature>
<dbReference type="Pfam" id="PF06114">
    <property type="entry name" value="Peptidase_M78"/>
    <property type="match status" value="1"/>
</dbReference>
<organism evidence="2 3">
    <name type="scientific">Paenalkalicoccus suaedae</name>
    <dbReference type="NCBI Taxonomy" id="2592382"/>
    <lineage>
        <taxon>Bacteria</taxon>
        <taxon>Bacillati</taxon>
        <taxon>Bacillota</taxon>
        <taxon>Bacilli</taxon>
        <taxon>Bacillales</taxon>
        <taxon>Bacillaceae</taxon>
        <taxon>Paenalkalicoccus</taxon>
    </lineage>
</organism>
<dbReference type="InterPro" id="IPR010359">
    <property type="entry name" value="IrrE_HExxH"/>
</dbReference>
<evidence type="ECO:0000313" key="2">
    <source>
        <dbReference type="EMBL" id="QKS70214.1"/>
    </source>
</evidence>
<reference evidence="3" key="1">
    <citation type="submission" date="2019-07" db="EMBL/GenBank/DDBJ databases">
        <title>Bacillus alkalisoli sp. nov. isolated from saline soil.</title>
        <authorList>
            <person name="Sun J.-Q."/>
            <person name="Xu L."/>
        </authorList>
    </citation>
    <scope>NUCLEOTIDE SEQUENCE [LARGE SCALE GENOMIC DNA]</scope>
    <source>
        <strain evidence="3">M4U3P1</strain>
    </source>
</reference>
<dbReference type="Proteomes" id="UP000318138">
    <property type="component" value="Chromosome"/>
</dbReference>
<name>A0A859FCC8_9BACI</name>
<gene>
    <name evidence="2" type="ORF">FLK61_25985</name>
</gene>
<proteinExistence type="predicted"/>
<evidence type="ECO:0000259" key="1">
    <source>
        <dbReference type="Pfam" id="PF06114"/>
    </source>
</evidence>
<protein>
    <submittedName>
        <fullName evidence="2">ImmA/IrrE family metallo-endopeptidase</fullName>
    </submittedName>
</protein>
<accession>A0A859FCC8</accession>
<dbReference type="KEGG" id="psua:FLK61_25985"/>
<dbReference type="AlphaFoldDB" id="A0A859FCC8"/>
<keyword evidence="3" id="KW-1185">Reference proteome</keyword>
<evidence type="ECO:0000313" key="3">
    <source>
        <dbReference type="Proteomes" id="UP000318138"/>
    </source>
</evidence>